<feature type="domain" description="Acyltransferase 3" evidence="2">
    <location>
        <begin position="12"/>
        <end position="311"/>
    </location>
</feature>
<sequence length="373" mass="41298">MVFHYMAASKSLWGVQPTRIFPSVAPLSVLGILGVELFFVISGFVILMSVMGRTAGEFAISRFTRLFPAYWFSVLAIFLLYTLTDVQGFRPNLSPTDYVVNLTMLQQGLGVGHASGVYWSLWVELRFYVIMAVFALIGITVRRVLIFMALWLVAAAYVGNHEAPVLETLLIPHHAPYFVAGMGFYLIHRYGSSFITWAIVAGAYAFALREATERVAGRVKMVGAKDFPAPEWAVMIAITLIFAVVALVALGGLRWLRWRGLVTLGALTYPLYLLHQTVSAVLIPALEERMNAWLVVGITVGTSLVLSYGVWRFIEKPAQRLLKPRLAASLHGLRELSAKVSESPPKKDQTPQRGYIHTVSVPELLGRDGRGTV</sequence>
<name>A0A543IXW2_9ACTN</name>
<evidence type="ECO:0000259" key="2">
    <source>
        <dbReference type="Pfam" id="PF01757"/>
    </source>
</evidence>
<protein>
    <submittedName>
        <fullName evidence="3">Peptidoglycan/LPS O-acetylase OafA/YrhL</fullName>
    </submittedName>
</protein>
<dbReference type="EMBL" id="VFPQ01000001">
    <property type="protein sequence ID" value="TQM75410.1"/>
    <property type="molecule type" value="Genomic_DNA"/>
</dbReference>
<feature type="transmembrane region" description="Helical" evidence="1">
    <location>
        <begin position="194"/>
        <end position="212"/>
    </location>
</feature>
<feature type="transmembrane region" description="Helical" evidence="1">
    <location>
        <begin position="260"/>
        <end position="286"/>
    </location>
</feature>
<keyword evidence="1" id="KW-0812">Transmembrane</keyword>
<evidence type="ECO:0000313" key="3">
    <source>
        <dbReference type="EMBL" id="TQM75410.1"/>
    </source>
</evidence>
<keyword evidence="4" id="KW-1185">Reference proteome</keyword>
<dbReference type="PANTHER" id="PTHR23028:SF53">
    <property type="entry name" value="ACYL_TRANSF_3 DOMAIN-CONTAINING PROTEIN"/>
    <property type="match status" value="1"/>
</dbReference>
<keyword evidence="1" id="KW-0472">Membrane</keyword>
<dbReference type="Proteomes" id="UP000319213">
    <property type="component" value="Unassembled WGS sequence"/>
</dbReference>
<dbReference type="AlphaFoldDB" id="A0A543IXW2"/>
<dbReference type="InterPro" id="IPR002656">
    <property type="entry name" value="Acyl_transf_3_dom"/>
</dbReference>
<dbReference type="GO" id="GO:0009103">
    <property type="term" value="P:lipopolysaccharide biosynthetic process"/>
    <property type="evidence" value="ECO:0007669"/>
    <property type="project" value="TreeGrafter"/>
</dbReference>
<proteinExistence type="predicted"/>
<dbReference type="PANTHER" id="PTHR23028">
    <property type="entry name" value="ACETYLTRANSFERASE"/>
    <property type="match status" value="1"/>
</dbReference>
<evidence type="ECO:0000256" key="1">
    <source>
        <dbReference type="SAM" id="Phobius"/>
    </source>
</evidence>
<dbReference type="GO" id="GO:0016020">
    <property type="term" value="C:membrane"/>
    <property type="evidence" value="ECO:0007669"/>
    <property type="project" value="TreeGrafter"/>
</dbReference>
<comment type="caution">
    <text evidence="3">The sequence shown here is derived from an EMBL/GenBank/DDBJ whole genome shotgun (WGS) entry which is preliminary data.</text>
</comment>
<dbReference type="InterPro" id="IPR050879">
    <property type="entry name" value="Acyltransferase_3"/>
</dbReference>
<evidence type="ECO:0000313" key="4">
    <source>
        <dbReference type="Proteomes" id="UP000319213"/>
    </source>
</evidence>
<feature type="transmembrane region" description="Helical" evidence="1">
    <location>
        <begin position="232"/>
        <end position="253"/>
    </location>
</feature>
<dbReference type="GO" id="GO:0016747">
    <property type="term" value="F:acyltransferase activity, transferring groups other than amino-acyl groups"/>
    <property type="evidence" value="ECO:0007669"/>
    <property type="project" value="InterPro"/>
</dbReference>
<feature type="transmembrane region" description="Helical" evidence="1">
    <location>
        <begin position="67"/>
        <end position="84"/>
    </location>
</feature>
<feature type="transmembrane region" description="Helical" evidence="1">
    <location>
        <begin position="20"/>
        <end position="47"/>
    </location>
</feature>
<organism evidence="3 4">
    <name type="scientific">Thermopolyspora flexuosa</name>
    <dbReference type="NCBI Taxonomy" id="103836"/>
    <lineage>
        <taxon>Bacteria</taxon>
        <taxon>Bacillati</taxon>
        <taxon>Actinomycetota</taxon>
        <taxon>Actinomycetes</taxon>
        <taxon>Streptosporangiales</taxon>
        <taxon>Streptosporangiaceae</taxon>
        <taxon>Thermopolyspora</taxon>
    </lineage>
</organism>
<feature type="transmembrane region" description="Helical" evidence="1">
    <location>
        <begin position="292"/>
        <end position="314"/>
    </location>
</feature>
<keyword evidence="1" id="KW-1133">Transmembrane helix</keyword>
<reference evidence="3 4" key="1">
    <citation type="submission" date="2019-06" db="EMBL/GenBank/DDBJ databases">
        <title>Sequencing the genomes of 1000 actinobacteria strains.</title>
        <authorList>
            <person name="Klenk H.-P."/>
        </authorList>
    </citation>
    <scope>NUCLEOTIDE SEQUENCE [LARGE SCALE GENOMIC DNA]</scope>
    <source>
        <strain evidence="3 4">DSM 43186</strain>
    </source>
</reference>
<dbReference type="Pfam" id="PF01757">
    <property type="entry name" value="Acyl_transf_3"/>
    <property type="match status" value="1"/>
</dbReference>
<gene>
    <name evidence="3" type="ORF">FHX40_2116</name>
</gene>
<accession>A0A543IXW2</accession>
<feature type="transmembrane region" description="Helical" evidence="1">
    <location>
        <begin position="128"/>
        <end position="157"/>
    </location>
</feature>